<keyword evidence="3" id="KW-1185">Reference proteome</keyword>
<gene>
    <name evidence="2" type="ORF">J2W40_002202</name>
</gene>
<reference evidence="2 3" key="1">
    <citation type="submission" date="2023-07" db="EMBL/GenBank/DDBJ databases">
        <title>Sorghum-associated microbial communities from plants grown in Nebraska, USA.</title>
        <authorList>
            <person name="Schachtman D."/>
        </authorList>
    </citation>
    <scope>NUCLEOTIDE SEQUENCE [LARGE SCALE GENOMIC DNA]</scope>
    <source>
        <strain evidence="2 3">4256</strain>
    </source>
</reference>
<protein>
    <submittedName>
        <fullName evidence="2">Uncharacterized protein</fullName>
    </submittedName>
</protein>
<dbReference type="EMBL" id="JAVDWV010000009">
    <property type="protein sequence ID" value="MDR7155375.1"/>
    <property type="molecule type" value="Genomic_DNA"/>
</dbReference>
<accession>A0ABU1X1D1</accession>
<feature type="region of interest" description="Disordered" evidence="1">
    <location>
        <begin position="1"/>
        <end position="28"/>
    </location>
</feature>
<organism evidence="2 3">
    <name type="scientific">Sphingobium xenophagum</name>
    <dbReference type="NCBI Taxonomy" id="121428"/>
    <lineage>
        <taxon>Bacteria</taxon>
        <taxon>Pseudomonadati</taxon>
        <taxon>Pseudomonadota</taxon>
        <taxon>Alphaproteobacteria</taxon>
        <taxon>Sphingomonadales</taxon>
        <taxon>Sphingomonadaceae</taxon>
        <taxon>Sphingobium</taxon>
    </lineage>
</organism>
<evidence type="ECO:0000313" key="2">
    <source>
        <dbReference type="EMBL" id="MDR7155375.1"/>
    </source>
</evidence>
<evidence type="ECO:0000256" key="1">
    <source>
        <dbReference type="SAM" id="MobiDB-lite"/>
    </source>
</evidence>
<name>A0ABU1X1D1_SPHXE</name>
<evidence type="ECO:0000313" key="3">
    <source>
        <dbReference type="Proteomes" id="UP001267638"/>
    </source>
</evidence>
<proteinExistence type="predicted"/>
<sequence>MPVVTAPRADSAANRKGRPGKSSPFKIDHNDAIKDKATDWRAQLLMQRHHVTSRIGDLILALHFGEVRDAE</sequence>
<dbReference type="RefSeq" id="WP_310224612.1">
    <property type="nucleotide sequence ID" value="NZ_JAVDWV010000009.1"/>
</dbReference>
<dbReference type="Proteomes" id="UP001267638">
    <property type="component" value="Unassembled WGS sequence"/>
</dbReference>
<comment type="caution">
    <text evidence="2">The sequence shown here is derived from an EMBL/GenBank/DDBJ whole genome shotgun (WGS) entry which is preliminary data.</text>
</comment>